<dbReference type="InterPro" id="IPR036282">
    <property type="entry name" value="Glutathione-S-Trfase_C_sf"/>
</dbReference>
<keyword evidence="7" id="KW-1185">Reference proteome</keyword>
<dbReference type="FunFam" id="3.40.30.10:FF:000014">
    <property type="entry name" value="Tau class glutathione S-transferase"/>
    <property type="match status" value="1"/>
</dbReference>
<dbReference type="PANTHER" id="PTHR11260">
    <property type="entry name" value="GLUTATHIONE S-TRANSFERASE, GST, SUPERFAMILY, GST DOMAIN CONTAINING"/>
    <property type="match status" value="1"/>
</dbReference>
<dbReference type="Gene3D" id="3.40.30.10">
    <property type="entry name" value="Glutaredoxin"/>
    <property type="match status" value="1"/>
</dbReference>
<dbReference type="GO" id="GO:0004364">
    <property type="term" value="F:glutathione transferase activity"/>
    <property type="evidence" value="ECO:0000318"/>
    <property type="project" value="GO_Central"/>
</dbReference>
<evidence type="ECO:0000256" key="2">
    <source>
        <dbReference type="ARBA" id="ARBA00047960"/>
    </source>
</evidence>
<keyword evidence="3" id="KW-0963">Cytoplasm</keyword>
<dbReference type="PANTHER" id="PTHR11260:SF676">
    <property type="entry name" value="GLUTATHIONE S-TRANSFERASE U8"/>
    <property type="match status" value="1"/>
</dbReference>
<protein>
    <recommendedName>
        <fullName evidence="3">Glutathione S-transferase</fullName>
        <ecNumber evidence="3">2.5.1.18</ecNumber>
    </recommendedName>
</protein>
<dbReference type="PROSITE" id="PS50405">
    <property type="entry name" value="GST_CTER"/>
    <property type="match status" value="1"/>
</dbReference>
<accession>W1NGX7</accession>
<gene>
    <name evidence="6" type="ORF">AMTR_s00010p00260410</name>
</gene>
<sequence>MESREVKVIGVWHSPYSWRIEVALKLKGIEYEFIEDDLSNKSQLLLQLNPVYKKVPVLIHNGKPIVESLIILEYIDETWPELPALIPKNPHQKACMRFWADFFDNTFPEIGRNILKTQGEEQEKEVIKFKEKLEVVEHGLERDFGGQKPFLNGENPGYLELVVGSCLAWVKAQEEMTGAKLISKEETPFLFSWLSEFCEFGVVKEALQNGPDQGRRLEHLKLKRERLLKLTMV</sequence>
<dbReference type="PROSITE" id="PS50404">
    <property type="entry name" value="GST_NTER"/>
    <property type="match status" value="1"/>
</dbReference>
<evidence type="ECO:0000313" key="6">
    <source>
        <dbReference type="EMBL" id="ERM94464.1"/>
    </source>
</evidence>
<dbReference type="Gramene" id="ERM94464">
    <property type="protein sequence ID" value="ERM94464"/>
    <property type="gene ID" value="AMTR_s00010p00260410"/>
</dbReference>
<evidence type="ECO:0000313" key="7">
    <source>
        <dbReference type="Proteomes" id="UP000017836"/>
    </source>
</evidence>
<dbReference type="InterPro" id="IPR010987">
    <property type="entry name" value="Glutathione-S-Trfase_C-like"/>
</dbReference>
<evidence type="ECO:0000256" key="1">
    <source>
        <dbReference type="ARBA" id="ARBA00022679"/>
    </source>
</evidence>
<dbReference type="GO" id="GO:0006749">
    <property type="term" value="P:glutathione metabolic process"/>
    <property type="evidence" value="ECO:0000318"/>
    <property type="project" value="GO_Central"/>
</dbReference>
<dbReference type="STRING" id="13333.W1NGX7"/>
<reference evidence="7" key="1">
    <citation type="journal article" date="2013" name="Science">
        <title>The Amborella genome and the evolution of flowering plants.</title>
        <authorList>
            <consortium name="Amborella Genome Project"/>
        </authorList>
    </citation>
    <scope>NUCLEOTIDE SEQUENCE [LARGE SCALE GENOMIC DNA]</scope>
</reference>
<dbReference type="SFLD" id="SFLDG00358">
    <property type="entry name" value="Main_(cytGST)"/>
    <property type="match status" value="1"/>
</dbReference>
<organism evidence="6 7">
    <name type="scientific">Amborella trichopoda</name>
    <dbReference type="NCBI Taxonomy" id="13333"/>
    <lineage>
        <taxon>Eukaryota</taxon>
        <taxon>Viridiplantae</taxon>
        <taxon>Streptophyta</taxon>
        <taxon>Embryophyta</taxon>
        <taxon>Tracheophyta</taxon>
        <taxon>Spermatophyta</taxon>
        <taxon>Magnoliopsida</taxon>
        <taxon>Amborellales</taxon>
        <taxon>Amborellaceae</taxon>
        <taxon>Amborella</taxon>
    </lineage>
</organism>
<feature type="domain" description="GST C-terminal" evidence="5">
    <location>
        <begin position="89"/>
        <end position="217"/>
    </location>
</feature>
<dbReference type="AlphaFoldDB" id="W1NGX7"/>
<dbReference type="SUPFAM" id="SSF52833">
    <property type="entry name" value="Thioredoxin-like"/>
    <property type="match status" value="1"/>
</dbReference>
<dbReference type="SUPFAM" id="SSF47616">
    <property type="entry name" value="GST C-terminal domain-like"/>
    <property type="match status" value="1"/>
</dbReference>
<comment type="subcellular location">
    <subcellularLocation>
        <location evidence="3">Cytoplasm</location>
        <location evidence="3">Cytosol</location>
    </subcellularLocation>
</comment>
<evidence type="ECO:0000256" key="3">
    <source>
        <dbReference type="RuleBase" id="RU369102"/>
    </source>
</evidence>
<dbReference type="Pfam" id="PF02798">
    <property type="entry name" value="GST_N"/>
    <property type="match status" value="1"/>
</dbReference>
<dbReference type="HOGENOM" id="CLU_011226_18_1_1"/>
<dbReference type="KEGG" id="atr:18422212"/>
<evidence type="ECO:0000259" key="4">
    <source>
        <dbReference type="PROSITE" id="PS50404"/>
    </source>
</evidence>
<name>W1NGX7_AMBTC</name>
<dbReference type="Proteomes" id="UP000017836">
    <property type="component" value="Unassembled WGS sequence"/>
</dbReference>
<evidence type="ECO:0000259" key="5">
    <source>
        <dbReference type="PROSITE" id="PS50405"/>
    </source>
</evidence>
<dbReference type="InterPro" id="IPR045074">
    <property type="entry name" value="GST_C_Tau"/>
</dbReference>
<keyword evidence="1 3" id="KW-0808">Transferase</keyword>
<dbReference type="CDD" id="cd03058">
    <property type="entry name" value="GST_N_Tau"/>
    <property type="match status" value="1"/>
</dbReference>
<comment type="similarity">
    <text evidence="3">Belongs to the GST superfamily.</text>
</comment>
<dbReference type="eggNOG" id="KOG0406">
    <property type="taxonomic scope" value="Eukaryota"/>
</dbReference>
<dbReference type="Gene3D" id="1.20.1050.10">
    <property type="match status" value="1"/>
</dbReference>
<dbReference type="EMBL" id="KI397513">
    <property type="protein sequence ID" value="ERM94464.1"/>
    <property type="molecule type" value="Genomic_DNA"/>
</dbReference>
<dbReference type="GO" id="GO:0005737">
    <property type="term" value="C:cytoplasm"/>
    <property type="evidence" value="ECO:0000318"/>
    <property type="project" value="GO_Central"/>
</dbReference>
<dbReference type="InterPro" id="IPR036249">
    <property type="entry name" value="Thioredoxin-like_sf"/>
</dbReference>
<dbReference type="GO" id="GO:0005829">
    <property type="term" value="C:cytosol"/>
    <property type="evidence" value="ECO:0007669"/>
    <property type="project" value="UniProtKB-SubCell"/>
</dbReference>
<dbReference type="InterPro" id="IPR040079">
    <property type="entry name" value="Glutathione_S-Trfase"/>
</dbReference>
<dbReference type="OrthoDB" id="4951845at2759"/>
<dbReference type="SFLD" id="SFLDG01152">
    <property type="entry name" value="Main.3:_Omega-_and_Tau-like"/>
    <property type="match status" value="1"/>
</dbReference>
<comment type="catalytic activity">
    <reaction evidence="2 3">
        <text>RX + glutathione = an S-substituted glutathione + a halide anion + H(+)</text>
        <dbReference type="Rhea" id="RHEA:16437"/>
        <dbReference type="ChEBI" id="CHEBI:15378"/>
        <dbReference type="ChEBI" id="CHEBI:16042"/>
        <dbReference type="ChEBI" id="CHEBI:17792"/>
        <dbReference type="ChEBI" id="CHEBI:57925"/>
        <dbReference type="ChEBI" id="CHEBI:90779"/>
        <dbReference type="EC" id="2.5.1.18"/>
    </reaction>
</comment>
<dbReference type="EC" id="2.5.1.18" evidence="3"/>
<dbReference type="CDD" id="cd03185">
    <property type="entry name" value="GST_C_Tau"/>
    <property type="match status" value="1"/>
</dbReference>
<dbReference type="InterPro" id="IPR004045">
    <property type="entry name" value="Glutathione_S-Trfase_N"/>
</dbReference>
<proteinExistence type="inferred from homology"/>
<feature type="domain" description="GST N-terminal" evidence="4">
    <location>
        <begin position="4"/>
        <end position="83"/>
    </location>
</feature>
<comment type="function">
    <text evidence="3">Is involved in the conjugation of reduced glutathione to a wide number of exogenous and endogenous hydrophobic electrophiles.</text>
</comment>
<dbReference type="OMA" id="RFWINYY"/>
<dbReference type="SFLD" id="SFLDS00019">
    <property type="entry name" value="Glutathione_Transferase_(cytos"/>
    <property type="match status" value="1"/>
</dbReference>
<dbReference type="InterPro" id="IPR045073">
    <property type="entry name" value="Omega/Tau-like"/>
</dbReference>